<protein>
    <submittedName>
        <fullName evidence="1">Uncharacterized protein</fullName>
    </submittedName>
</protein>
<dbReference type="RefSeq" id="WP_259613041.1">
    <property type="nucleotide sequence ID" value="NZ_CP091139.2"/>
</dbReference>
<dbReference type="Proteomes" id="UP001054811">
    <property type="component" value="Chromosome"/>
</dbReference>
<organism evidence="1 2">
    <name type="scientific">Microbacterium elymi</name>
    <dbReference type="NCBI Taxonomy" id="2909587"/>
    <lineage>
        <taxon>Bacteria</taxon>
        <taxon>Bacillati</taxon>
        <taxon>Actinomycetota</taxon>
        <taxon>Actinomycetes</taxon>
        <taxon>Micrococcales</taxon>
        <taxon>Microbacteriaceae</taxon>
        <taxon>Microbacterium</taxon>
    </lineage>
</organism>
<reference evidence="1" key="1">
    <citation type="submission" date="2022-01" db="EMBL/GenBank/DDBJ databases">
        <title>Microbacterium eymi and Microbacterium rhizovicinus sp. nov., isolated from the rhizospheric soil of Elymus tsukushiensis, a plant native to the Dokdo Islands, Republic of Korea.</title>
        <authorList>
            <person name="Hwang Y.J."/>
        </authorList>
    </citation>
    <scope>NUCLEOTIDE SEQUENCE</scope>
    <source>
        <strain evidence="1">KUDC0405</strain>
    </source>
</reference>
<proteinExistence type="predicted"/>
<keyword evidence="2" id="KW-1185">Reference proteome</keyword>
<evidence type="ECO:0000313" key="1">
    <source>
        <dbReference type="EMBL" id="UUT36383.1"/>
    </source>
</evidence>
<sequence>MDDREFGRLVRQWRDRVEPAAVGMPAGAHRRALGLAPRRAGASWRASRWTT</sequence>
<dbReference type="EMBL" id="CP091139">
    <property type="protein sequence ID" value="UUT36383.1"/>
    <property type="molecule type" value="Genomic_DNA"/>
</dbReference>
<evidence type="ECO:0000313" key="2">
    <source>
        <dbReference type="Proteomes" id="UP001054811"/>
    </source>
</evidence>
<gene>
    <name evidence="1" type="ORF">L2X98_25985</name>
</gene>
<accession>A0ABY5NMM3</accession>
<name>A0ABY5NMM3_9MICO</name>